<dbReference type="Gene3D" id="3.30.1540.10">
    <property type="entry name" value="formyl-coa transferase, domain 3"/>
    <property type="match status" value="1"/>
</dbReference>
<dbReference type="PANTHER" id="PTHR48228:SF5">
    <property type="entry name" value="ALPHA-METHYLACYL-COA RACEMASE"/>
    <property type="match status" value="1"/>
</dbReference>
<keyword evidence="2" id="KW-1185">Reference proteome</keyword>
<dbReference type="InterPro" id="IPR003673">
    <property type="entry name" value="CoA-Trfase_fam_III"/>
</dbReference>
<sequence length="360" mass="37948">MTEAEQVWSPLRGVNVLDLTSMLPGGTATRLLADLGAEVTKIEPLAGDPVRALHPRVLLDSSVQHQYLDGGKRSERLDLKDPAGRKRVRELAAGSHAVIESFRPGVADRLGVGYSDLSAGNDRLVYVSLSGYGQSGPRAAAAGHDVNFVSLTGVLGGAEHMPTVQIADVSGGILAALGVVTGIHSARTHGAGVHIDLALADSALLVAGLQTVAALATGGDGSTGAPLDGSLPCYHIYRAQDGRNVSIGALEPKFWRRVAELLDEPDWIARQFDPELTAIVGSRIATQPGAHWKDLLERDDTCVTVEQTAIELTEDAHFVGRGALHSDNSPEGSTRWTLGSPFHVVPTTNARTSPIRIEGQ</sequence>
<dbReference type="Pfam" id="PF02515">
    <property type="entry name" value="CoA_transf_3"/>
    <property type="match status" value="1"/>
</dbReference>
<dbReference type="PANTHER" id="PTHR48228">
    <property type="entry name" value="SUCCINYL-COA--D-CITRAMALATE COA-TRANSFERASE"/>
    <property type="match status" value="1"/>
</dbReference>
<comment type="caution">
    <text evidence="1">The sequence shown here is derived from an EMBL/GenBank/DDBJ whole genome shotgun (WGS) entry which is preliminary data.</text>
</comment>
<dbReference type="SUPFAM" id="SSF89796">
    <property type="entry name" value="CoA-transferase family III (CaiB/BaiF)"/>
    <property type="match status" value="1"/>
</dbReference>
<dbReference type="RefSeq" id="WP_317712828.1">
    <property type="nucleotide sequence ID" value="NZ_JAWLUM010000001.1"/>
</dbReference>
<dbReference type="Proteomes" id="UP001185792">
    <property type="component" value="Unassembled WGS sequence"/>
</dbReference>
<gene>
    <name evidence="1" type="ORF">R4198_09180</name>
</gene>
<dbReference type="InterPro" id="IPR023606">
    <property type="entry name" value="CoA-Trfase_III_dom_1_sf"/>
</dbReference>
<evidence type="ECO:0000313" key="2">
    <source>
        <dbReference type="Proteomes" id="UP001185792"/>
    </source>
</evidence>
<accession>A0ABU4ERI9</accession>
<evidence type="ECO:0000313" key="1">
    <source>
        <dbReference type="EMBL" id="MDV7133867.1"/>
    </source>
</evidence>
<dbReference type="InterPro" id="IPR044855">
    <property type="entry name" value="CoA-Trfase_III_dom3_sf"/>
</dbReference>
<reference evidence="1 2" key="1">
    <citation type="submission" date="2023-10" db="EMBL/GenBank/DDBJ databases">
        <title>Development of a sustainable strategy for remediation of hydrocarbon-contaminated territories based on the waste exchange concept.</title>
        <authorList>
            <person name="Krivoruchko A."/>
        </authorList>
    </citation>
    <scope>NUCLEOTIDE SEQUENCE [LARGE SCALE GENOMIC DNA]</scope>
    <source>
        <strain evidence="1 2">IEGM 1236</strain>
    </source>
</reference>
<organism evidence="1 2">
    <name type="scientific">Williamsia marianensis</name>
    <dbReference type="NCBI Taxonomy" id="85044"/>
    <lineage>
        <taxon>Bacteria</taxon>
        <taxon>Bacillati</taxon>
        <taxon>Actinomycetota</taxon>
        <taxon>Actinomycetes</taxon>
        <taxon>Mycobacteriales</taxon>
        <taxon>Nocardiaceae</taxon>
        <taxon>Williamsia</taxon>
    </lineage>
</organism>
<proteinExistence type="predicted"/>
<dbReference type="Gene3D" id="3.40.50.10540">
    <property type="entry name" value="Crotonobetainyl-coa:carnitine coa-transferase, domain 1"/>
    <property type="match status" value="1"/>
</dbReference>
<keyword evidence="1" id="KW-0808">Transferase</keyword>
<dbReference type="EC" id="2.8.3.-" evidence="1"/>
<dbReference type="InterPro" id="IPR050509">
    <property type="entry name" value="CoA-transferase_III"/>
</dbReference>
<protein>
    <submittedName>
        <fullName evidence="1">CoA transferase</fullName>
        <ecNumber evidence="1">2.8.3.-</ecNumber>
    </submittedName>
</protein>
<name>A0ABU4ERI9_WILMA</name>
<dbReference type="GO" id="GO:0016740">
    <property type="term" value="F:transferase activity"/>
    <property type="evidence" value="ECO:0007669"/>
    <property type="project" value="UniProtKB-KW"/>
</dbReference>
<dbReference type="EMBL" id="JAWLUM010000001">
    <property type="protein sequence ID" value="MDV7133867.1"/>
    <property type="molecule type" value="Genomic_DNA"/>
</dbReference>